<evidence type="ECO:0000313" key="2">
    <source>
        <dbReference type="Proteomes" id="UP001311799"/>
    </source>
</evidence>
<keyword evidence="2" id="KW-1185">Reference proteome</keyword>
<accession>A0AAV9XT42</accession>
<protein>
    <submittedName>
        <fullName evidence="1">Uncharacterized protein</fullName>
    </submittedName>
</protein>
<dbReference type="Proteomes" id="UP001311799">
    <property type="component" value="Unassembled WGS sequence"/>
</dbReference>
<organism evidence="1 2">
    <name type="scientific">Cryptosporidium xiaoi</name>
    <dbReference type="NCBI Taxonomy" id="659607"/>
    <lineage>
        <taxon>Eukaryota</taxon>
        <taxon>Sar</taxon>
        <taxon>Alveolata</taxon>
        <taxon>Apicomplexa</taxon>
        <taxon>Conoidasida</taxon>
        <taxon>Coccidia</taxon>
        <taxon>Eucoccidiorida</taxon>
        <taxon>Eimeriorina</taxon>
        <taxon>Cryptosporidiidae</taxon>
        <taxon>Cryptosporidium</taxon>
    </lineage>
</organism>
<dbReference type="AlphaFoldDB" id="A0AAV9XT42"/>
<comment type="caution">
    <text evidence="1">The sequence shown here is derived from an EMBL/GenBank/DDBJ whole genome shotgun (WGS) entry which is preliminary data.</text>
</comment>
<name>A0AAV9XT42_9CRYT</name>
<proteinExistence type="predicted"/>
<dbReference type="Gene3D" id="3.70.10.10">
    <property type="match status" value="1"/>
</dbReference>
<evidence type="ECO:0000313" key="1">
    <source>
        <dbReference type="EMBL" id="KAK6587792.1"/>
    </source>
</evidence>
<dbReference type="EMBL" id="JAWDEY010000036">
    <property type="protein sequence ID" value="KAK6587792.1"/>
    <property type="molecule type" value="Genomic_DNA"/>
</dbReference>
<reference evidence="1 2" key="1">
    <citation type="submission" date="2023-10" db="EMBL/GenBank/DDBJ databases">
        <title>Comparative genomics analysis reveals potential genetic determinants of host preference in Cryptosporidium xiaoi.</title>
        <authorList>
            <person name="Xiao L."/>
            <person name="Li J."/>
        </authorList>
    </citation>
    <scope>NUCLEOTIDE SEQUENCE [LARGE SCALE GENOMIC DNA]</scope>
    <source>
        <strain evidence="1 2">52996</strain>
    </source>
</reference>
<gene>
    <name evidence="1" type="ORF">RS030_81354</name>
</gene>
<sequence>MMSFSCIVEGEECVWEFSDDHNVFSGSNINKYHCSSYFVKSITQLERSLSVCSLLRIKVNEKGLLVIQMVIKNDNHAIKDIKADDREISGTKDEKAQHIINTEFIIQPVNN</sequence>